<feature type="domain" description="OmpR/PhoB-type" evidence="7">
    <location>
        <begin position="124"/>
        <end position="220"/>
    </location>
</feature>
<evidence type="ECO:0000259" key="7">
    <source>
        <dbReference type="PROSITE" id="PS51755"/>
    </source>
</evidence>
<dbReference type="SUPFAM" id="SSF52172">
    <property type="entry name" value="CheY-like"/>
    <property type="match status" value="1"/>
</dbReference>
<name>A0A5C0B0M2_9BURK</name>
<evidence type="ECO:0000259" key="6">
    <source>
        <dbReference type="PROSITE" id="PS50110"/>
    </source>
</evidence>
<dbReference type="Gene3D" id="1.10.10.10">
    <property type="entry name" value="Winged helix-like DNA-binding domain superfamily/Winged helix DNA-binding domain"/>
    <property type="match status" value="1"/>
</dbReference>
<dbReference type="Proteomes" id="UP000325161">
    <property type="component" value="Chromosome"/>
</dbReference>
<dbReference type="PROSITE" id="PS50110">
    <property type="entry name" value="RESPONSE_REGULATORY"/>
    <property type="match status" value="1"/>
</dbReference>
<protein>
    <submittedName>
        <fullName evidence="8">Response regulator</fullName>
    </submittedName>
</protein>
<dbReference type="OrthoDB" id="9802426at2"/>
<gene>
    <name evidence="8" type="ORF">FXN63_20385</name>
</gene>
<dbReference type="GO" id="GO:0005829">
    <property type="term" value="C:cytosol"/>
    <property type="evidence" value="ECO:0007669"/>
    <property type="project" value="TreeGrafter"/>
</dbReference>
<keyword evidence="4" id="KW-0597">Phosphoprotein</keyword>
<sequence length="221" mass="24489">MRILFAEDNRDLGEWLSRALNELGIAVDWIDDGRLIETSLAARSYDALILDLGLPGIDGRTALLKLRAADQRLPVLVLTARDSLNERVATLHEGADDFLVKPFALSELEARLTALIRRARGSEHPRLACGPLALDTVTRQFTLAQQPLPLSKREHAVLASLITRSGEPVSKQDILSRAFQDGDDVQPEIIEVIVHRLRKKLEHSGVRIQTLRGLGYALEAV</sequence>
<evidence type="ECO:0000256" key="4">
    <source>
        <dbReference type="PROSITE-ProRule" id="PRU00169"/>
    </source>
</evidence>
<dbReference type="InterPro" id="IPR016032">
    <property type="entry name" value="Sig_transdc_resp-reg_C-effctor"/>
</dbReference>
<dbReference type="Pfam" id="PF00486">
    <property type="entry name" value="Trans_reg_C"/>
    <property type="match status" value="1"/>
</dbReference>
<dbReference type="Gene3D" id="3.40.50.2300">
    <property type="match status" value="1"/>
</dbReference>
<evidence type="ECO:0000256" key="3">
    <source>
        <dbReference type="ARBA" id="ARBA00023163"/>
    </source>
</evidence>
<keyword evidence="1" id="KW-0805">Transcription regulation</keyword>
<evidence type="ECO:0000256" key="1">
    <source>
        <dbReference type="ARBA" id="ARBA00023015"/>
    </source>
</evidence>
<evidence type="ECO:0000313" key="9">
    <source>
        <dbReference type="Proteomes" id="UP000325161"/>
    </source>
</evidence>
<dbReference type="PANTHER" id="PTHR48111:SF67">
    <property type="entry name" value="TRANSCRIPTIONAL REGULATORY PROTEIN TCTD"/>
    <property type="match status" value="1"/>
</dbReference>
<dbReference type="InterPro" id="IPR001789">
    <property type="entry name" value="Sig_transdc_resp-reg_receiver"/>
</dbReference>
<accession>A0A5C0B0M2</accession>
<dbReference type="PANTHER" id="PTHR48111">
    <property type="entry name" value="REGULATOR OF RPOS"/>
    <property type="match status" value="1"/>
</dbReference>
<dbReference type="InterPro" id="IPR011006">
    <property type="entry name" value="CheY-like_superfamily"/>
</dbReference>
<dbReference type="RefSeq" id="WP_148816982.1">
    <property type="nucleotide sequence ID" value="NZ_CP043046.1"/>
</dbReference>
<dbReference type="PROSITE" id="PS51755">
    <property type="entry name" value="OMPR_PHOB"/>
    <property type="match status" value="1"/>
</dbReference>
<dbReference type="AlphaFoldDB" id="A0A5C0B0M2"/>
<keyword evidence="3" id="KW-0804">Transcription</keyword>
<dbReference type="Pfam" id="PF00072">
    <property type="entry name" value="Response_reg"/>
    <property type="match status" value="1"/>
</dbReference>
<dbReference type="KEGG" id="pacr:FXN63_20385"/>
<dbReference type="InterPro" id="IPR001867">
    <property type="entry name" value="OmpR/PhoB-type_DNA-bd"/>
</dbReference>
<proteinExistence type="predicted"/>
<evidence type="ECO:0000256" key="5">
    <source>
        <dbReference type="PROSITE-ProRule" id="PRU01091"/>
    </source>
</evidence>
<keyword evidence="2 5" id="KW-0238">DNA-binding</keyword>
<organism evidence="8 9">
    <name type="scientific">Pigmentiphaga aceris</name>
    <dbReference type="NCBI Taxonomy" id="1940612"/>
    <lineage>
        <taxon>Bacteria</taxon>
        <taxon>Pseudomonadati</taxon>
        <taxon>Pseudomonadota</taxon>
        <taxon>Betaproteobacteria</taxon>
        <taxon>Burkholderiales</taxon>
        <taxon>Alcaligenaceae</taxon>
        <taxon>Pigmentiphaga</taxon>
    </lineage>
</organism>
<evidence type="ECO:0000256" key="2">
    <source>
        <dbReference type="ARBA" id="ARBA00023125"/>
    </source>
</evidence>
<dbReference type="GO" id="GO:0006355">
    <property type="term" value="P:regulation of DNA-templated transcription"/>
    <property type="evidence" value="ECO:0007669"/>
    <property type="project" value="InterPro"/>
</dbReference>
<dbReference type="GO" id="GO:0000976">
    <property type="term" value="F:transcription cis-regulatory region binding"/>
    <property type="evidence" value="ECO:0007669"/>
    <property type="project" value="TreeGrafter"/>
</dbReference>
<dbReference type="GO" id="GO:0000156">
    <property type="term" value="F:phosphorelay response regulator activity"/>
    <property type="evidence" value="ECO:0007669"/>
    <property type="project" value="TreeGrafter"/>
</dbReference>
<reference evidence="8 9" key="1">
    <citation type="submission" date="2019-08" db="EMBL/GenBank/DDBJ databases">
        <title>Amphibian skin-associated Pigmentiphaga: genome sequence and occurrence across geography and hosts.</title>
        <authorList>
            <person name="Bletz M.C."/>
            <person name="Bunk B."/>
            <person name="Sproeer C."/>
            <person name="Biwer P."/>
            <person name="Reiter S."/>
            <person name="Rabemananjara F.C.E."/>
            <person name="Schulz S."/>
            <person name="Overmann J."/>
            <person name="Vences M."/>
        </authorList>
    </citation>
    <scope>NUCLEOTIDE SEQUENCE [LARGE SCALE GENOMIC DNA]</scope>
    <source>
        <strain evidence="8 9">Mada1488</strain>
    </source>
</reference>
<dbReference type="SUPFAM" id="SSF46894">
    <property type="entry name" value="C-terminal effector domain of the bipartite response regulators"/>
    <property type="match status" value="1"/>
</dbReference>
<dbReference type="SMART" id="SM00862">
    <property type="entry name" value="Trans_reg_C"/>
    <property type="match status" value="1"/>
</dbReference>
<evidence type="ECO:0000313" key="8">
    <source>
        <dbReference type="EMBL" id="QEI07935.1"/>
    </source>
</evidence>
<dbReference type="CDD" id="cd00383">
    <property type="entry name" value="trans_reg_C"/>
    <property type="match status" value="1"/>
</dbReference>
<dbReference type="EMBL" id="CP043046">
    <property type="protein sequence ID" value="QEI07935.1"/>
    <property type="molecule type" value="Genomic_DNA"/>
</dbReference>
<feature type="modified residue" description="4-aspartylphosphate" evidence="4">
    <location>
        <position position="51"/>
    </location>
</feature>
<dbReference type="InterPro" id="IPR039420">
    <property type="entry name" value="WalR-like"/>
</dbReference>
<dbReference type="InterPro" id="IPR036388">
    <property type="entry name" value="WH-like_DNA-bd_sf"/>
</dbReference>
<keyword evidence="9" id="KW-1185">Reference proteome</keyword>
<feature type="domain" description="Response regulatory" evidence="6">
    <location>
        <begin position="2"/>
        <end position="116"/>
    </location>
</feature>
<dbReference type="SMART" id="SM00448">
    <property type="entry name" value="REC"/>
    <property type="match status" value="1"/>
</dbReference>
<dbReference type="GO" id="GO:0032993">
    <property type="term" value="C:protein-DNA complex"/>
    <property type="evidence" value="ECO:0007669"/>
    <property type="project" value="TreeGrafter"/>
</dbReference>
<feature type="DNA-binding region" description="OmpR/PhoB-type" evidence="5">
    <location>
        <begin position="124"/>
        <end position="220"/>
    </location>
</feature>